<feature type="transmembrane region" description="Helical" evidence="1">
    <location>
        <begin position="246"/>
        <end position="263"/>
    </location>
</feature>
<evidence type="ECO:0000256" key="1">
    <source>
        <dbReference type="SAM" id="Phobius"/>
    </source>
</evidence>
<feature type="transmembrane region" description="Helical" evidence="1">
    <location>
        <begin position="383"/>
        <end position="402"/>
    </location>
</feature>
<feature type="transmembrane region" description="Helical" evidence="1">
    <location>
        <begin position="414"/>
        <end position="433"/>
    </location>
</feature>
<keyword evidence="1" id="KW-0472">Membrane</keyword>
<feature type="transmembrane region" description="Helical" evidence="1">
    <location>
        <begin position="198"/>
        <end position="226"/>
    </location>
</feature>
<feature type="transmembrane region" description="Helical" evidence="1">
    <location>
        <begin position="345"/>
        <end position="363"/>
    </location>
</feature>
<comment type="caution">
    <text evidence="2">The sequence shown here is derived from an EMBL/GenBank/DDBJ whole genome shotgun (WGS) entry which is preliminary data.</text>
</comment>
<reference evidence="3" key="1">
    <citation type="journal article" date="2019" name="Int. J. Syst. Evol. Microbiol.">
        <title>The Global Catalogue of Microorganisms (GCM) 10K type strain sequencing project: providing services to taxonomists for standard genome sequencing and annotation.</title>
        <authorList>
            <consortium name="The Broad Institute Genomics Platform"/>
            <consortium name="The Broad Institute Genome Sequencing Center for Infectious Disease"/>
            <person name="Wu L."/>
            <person name="Ma J."/>
        </authorList>
    </citation>
    <scope>NUCLEOTIDE SEQUENCE [LARGE SCALE GENOMIC DNA]</scope>
    <source>
        <strain evidence="3">JCM 3115</strain>
    </source>
</reference>
<keyword evidence="1" id="KW-0812">Transmembrane</keyword>
<name>A0ABQ2QNF5_9ACTN</name>
<keyword evidence="3" id="KW-1185">Reference proteome</keyword>
<keyword evidence="1" id="KW-1133">Transmembrane helix</keyword>
<feature type="transmembrane region" description="Helical" evidence="1">
    <location>
        <begin position="110"/>
        <end position="129"/>
    </location>
</feature>
<evidence type="ECO:0008006" key="4">
    <source>
        <dbReference type="Google" id="ProtNLM"/>
    </source>
</evidence>
<evidence type="ECO:0000313" key="2">
    <source>
        <dbReference type="EMBL" id="GGP87225.1"/>
    </source>
</evidence>
<sequence length="634" mass="67318">MDATKDTRTAGTVEAGRPEAPAVRLTLPGWLARLRGPVSLGAAALIAVSLVLRVLVLRDSYFVEDDLLFVGNAYGEDFTLDYLTRVHKGHFMPGAIALTWVLSRVAPYDWALVSAVTLAAQALLGVLALRLLRTLFGGRPAILLPLALFLFCPLTFPAFAWWSAAINAIPLQLALVLALTAQVRFARGEGARYGRRALIWCVAGMAFSTKGVFAAFLLFALTTAYLRDRETGWLRSMWRELRANRWLWAAHAAVLAAYTLVYLDRMDTAPGEGAAAPKPGVAADLVSLLLGRTFPSGAVGGPVSWTPTPAGGLAAPSGFVVALSWVVLAVTVAATLAYRRRAHRAWLTLAGYLVLADAIPTVIARGSYLGLVGAETRYVADAALVLAVCLGCALLPVAGETGAYRRPLPERSSLALVAGLTAGAYLVLSVFSVEAYRATLNGQRVRAYLDTAAAELAAAPDTAVIYPAPVPPDIVLPVNGERRLTDRLLAPLARPVLRARMAHPEPTEDARVFNREGRLVRMNVAPGFFAARGPDERCMRTLLGAMSFPDAVSFGGRATVGGLSYSADRPASVTVEVGGERTVLSLRKTPMGLVQFPVHGIGKGMRIEMNDPEAPVCVIAVALGAPAPEGESPS</sequence>
<proteinExistence type="predicted"/>
<dbReference type="EMBL" id="BMQJ01000003">
    <property type="protein sequence ID" value="GGP87225.1"/>
    <property type="molecule type" value="Genomic_DNA"/>
</dbReference>
<dbReference type="Proteomes" id="UP000611554">
    <property type="component" value="Unassembled WGS sequence"/>
</dbReference>
<organism evidence="2 3">
    <name type="scientific">Streptosporangium pseudovulgare</name>
    <dbReference type="NCBI Taxonomy" id="35765"/>
    <lineage>
        <taxon>Bacteria</taxon>
        <taxon>Bacillati</taxon>
        <taxon>Actinomycetota</taxon>
        <taxon>Actinomycetes</taxon>
        <taxon>Streptosporangiales</taxon>
        <taxon>Streptosporangiaceae</taxon>
        <taxon>Streptosporangium</taxon>
    </lineage>
</organism>
<feature type="transmembrane region" description="Helical" evidence="1">
    <location>
        <begin position="314"/>
        <end position="338"/>
    </location>
</feature>
<feature type="transmembrane region" description="Helical" evidence="1">
    <location>
        <begin position="141"/>
        <end position="162"/>
    </location>
</feature>
<accession>A0ABQ2QNF5</accession>
<dbReference type="RefSeq" id="WP_189245788.1">
    <property type="nucleotide sequence ID" value="NZ_BMQJ01000003.1"/>
</dbReference>
<evidence type="ECO:0000313" key="3">
    <source>
        <dbReference type="Proteomes" id="UP000611554"/>
    </source>
</evidence>
<protein>
    <recommendedName>
        <fullName evidence="4">Glycosyltransferase RgtA/B/C/D-like domain-containing protein</fullName>
    </recommendedName>
</protein>
<feature type="transmembrane region" description="Helical" evidence="1">
    <location>
        <begin position="38"/>
        <end position="56"/>
    </location>
</feature>
<gene>
    <name evidence="2" type="ORF">GCM10010140_15600</name>
</gene>